<reference evidence="2 3" key="1">
    <citation type="submission" date="2019-09" db="EMBL/GenBank/DDBJ databases">
        <title>Draft genome sequence of various Type strains from the CCUG.</title>
        <authorList>
            <person name="Pineiro-Iglesias B."/>
            <person name="Tunovic T."/>
            <person name="Unosson C."/>
            <person name="Inganas E."/>
            <person name="Ohlen M."/>
            <person name="Cardew S."/>
            <person name="Jensie-Markopoulos S."/>
            <person name="Salva-Serra F."/>
            <person name="Jaen-Luchoro D."/>
            <person name="Karlsson R."/>
            <person name="Svensson-Stadler L."/>
            <person name="Chun J."/>
            <person name="Moore E."/>
        </authorList>
    </citation>
    <scope>NUCLEOTIDE SEQUENCE [LARGE SCALE GENOMIC DNA]</scope>
    <source>
        <strain evidence="2 3">CCUG 32210T</strain>
    </source>
</reference>
<dbReference type="EMBL" id="VXKC01000024">
    <property type="protein sequence ID" value="KAA8700922.1"/>
    <property type="molecule type" value="Genomic_DNA"/>
</dbReference>
<feature type="coiled-coil region" evidence="1">
    <location>
        <begin position="220"/>
        <end position="288"/>
    </location>
</feature>
<evidence type="ECO:0000313" key="2">
    <source>
        <dbReference type="EMBL" id="KAA8700922.1"/>
    </source>
</evidence>
<name>A0A5M9Q0U8_LACLH</name>
<comment type="caution">
    <text evidence="2">The sequence shown here is derived from an EMBL/GenBank/DDBJ whole genome shotgun (WGS) entry which is preliminary data.</text>
</comment>
<sequence length="314" mass="34581">MPLLLAIGIVCVLIGIGISWNNSKNYKTELLASSMPKGTDLPIRKGTSGEGHLKLGNSLLSSDGKTLAVEISYDDTAHNSLSSFGTNYKLDLIDTKSNLMTNAKVSYGMFGTDGSGVLQIHSESGFKDKAFMIFLIDKGVIVTNDKLQLSHTMTDSEIDQSLSKQLEAVENSDGTQESSSEITLPPTYMIRLNAHNTQKALRNWSNDSELVSDLFVKKNLTKIDKNVQDIKAKIKSANKSLSEMTKRLEKNDKDSTAQSNKQTLESTLNQLEESLDSAQKNYDKLSKTTIGDNILNPKQTDFKKFTVTDINNVE</sequence>
<dbReference type="Proteomes" id="UP000325203">
    <property type="component" value="Unassembled WGS sequence"/>
</dbReference>
<protein>
    <submittedName>
        <fullName evidence="2">Uncharacterized protein</fullName>
    </submittedName>
</protein>
<keyword evidence="1" id="KW-0175">Coiled coil</keyword>
<accession>A0A5M9Q0U8</accession>
<dbReference type="AlphaFoldDB" id="A0A5M9Q0U8"/>
<evidence type="ECO:0000256" key="1">
    <source>
        <dbReference type="SAM" id="Coils"/>
    </source>
</evidence>
<organism evidence="2 3">
    <name type="scientific">Lactococcus lactis subsp. hordniae</name>
    <dbReference type="NCBI Taxonomy" id="203404"/>
    <lineage>
        <taxon>Bacteria</taxon>
        <taxon>Bacillati</taxon>
        <taxon>Bacillota</taxon>
        <taxon>Bacilli</taxon>
        <taxon>Lactobacillales</taxon>
        <taxon>Streptococcaceae</taxon>
        <taxon>Lactococcus</taxon>
    </lineage>
</organism>
<gene>
    <name evidence="2" type="ORF">F4V48_09720</name>
</gene>
<proteinExistence type="predicted"/>
<evidence type="ECO:0000313" key="3">
    <source>
        <dbReference type="Proteomes" id="UP000325203"/>
    </source>
</evidence>